<dbReference type="GeneID" id="69649630"/>
<dbReference type="PANTHER" id="PTHR30419">
    <property type="entry name" value="HTH-TYPE TRANSCRIPTIONAL REGULATOR YBHD"/>
    <property type="match status" value="1"/>
</dbReference>
<evidence type="ECO:0000313" key="6">
    <source>
        <dbReference type="EMBL" id="PME29833.1"/>
    </source>
</evidence>
<dbReference type="InterPro" id="IPR050950">
    <property type="entry name" value="HTH-type_LysR_regulators"/>
</dbReference>
<name>A0A2J6UDY7_9VIBR</name>
<evidence type="ECO:0000313" key="10">
    <source>
        <dbReference type="Proteomes" id="UP000235554"/>
    </source>
</evidence>
<dbReference type="InterPro" id="IPR036390">
    <property type="entry name" value="WH_DNA-bd_sf"/>
</dbReference>
<evidence type="ECO:0000313" key="7">
    <source>
        <dbReference type="EMBL" id="PMK49963.1"/>
    </source>
</evidence>
<evidence type="ECO:0000256" key="4">
    <source>
        <dbReference type="ARBA" id="ARBA00023163"/>
    </source>
</evidence>
<dbReference type="EMBL" id="MCZJ01000013">
    <property type="protein sequence ID" value="PMM59459.1"/>
    <property type="molecule type" value="Genomic_DNA"/>
</dbReference>
<dbReference type="SUPFAM" id="SSF46785">
    <property type="entry name" value="Winged helix' DNA-binding domain"/>
    <property type="match status" value="1"/>
</dbReference>
<dbReference type="Proteomes" id="UP000235554">
    <property type="component" value="Unassembled WGS sequence"/>
</dbReference>
<dbReference type="Proteomes" id="UP000239763">
    <property type="component" value="Unassembled WGS sequence"/>
</dbReference>
<dbReference type="AlphaFoldDB" id="A0A2J6UDY7"/>
<evidence type="ECO:0000259" key="5">
    <source>
        <dbReference type="PROSITE" id="PS50931"/>
    </source>
</evidence>
<reference evidence="8 11" key="3">
    <citation type="journal article" date="2018" name="Nature">
        <title>A major lineage of non-tailed dsDNA viruses as unrecognized killers of marine bacteria.</title>
        <authorList>
            <person name="Kauffman K.M."/>
            <person name="Hussain F.A."/>
            <person name="Yang J."/>
            <person name="Arevalo P."/>
            <person name="Brown J.M."/>
            <person name="Chang W.K."/>
            <person name="VanInsberghe D."/>
            <person name="Elsherbini J."/>
            <person name="Sharma R.S."/>
            <person name="Cutler M.B."/>
            <person name="Kelly L."/>
            <person name="Polz M.F."/>
        </authorList>
    </citation>
    <scope>NUCLEOTIDE SEQUENCE</scope>
    <source>
        <strain evidence="8">10N.261.48.A1</strain>
        <strain evidence="7">10N.261.52.F7</strain>
        <strain evidence="6 11">10N.286.55.E1</strain>
    </source>
</reference>
<gene>
    <name evidence="8" type="ORF">BCT50_08505</name>
    <name evidence="7" type="ORF">BCT99_00715</name>
    <name evidence="6" type="ORF">BCV38_07050</name>
</gene>
<dbReference type="Pfam" id="PF00126">
    <property type="entry name" value="HTH_1"/>
    <property type="match status" value="1"/>
</dbReference>
<dbReference type="GO" id="GO:0005829">
    <property type="term" value="C:cytosol"/>
    <property type="evidence" value="ECO:0007669"/>
    <property type="project" value="TreeGrafter"/>
</dbReference>
<dbReference type="InterPro" id="IPR000847">
    <property type="entry name" value="LysR_HTH_N"/>
</dbReference>
<dbReference type="InterPro" id="IPR036388">
    <property type="entry name" value="WH-like_DNA-bd_sf"/>
</dbReference>
<comment type="caution">
    <text evidence="8">The sequence shown here is derived from an EMBL/GenBank/DDBJ whole genome shotgun (WGS) entry which is preliminary data.</text>
</comment>
<reference evidence="8" key="2">
    <citation type="submission" date="2016-07" db="EMBL/GenBank/DDBJ databases">
        <authorList>
            <person name="Kauffman K."/>
            <person name="Arevalo P."/>
            <person name="Polz M.F."/>
        </authorList>
    </citation>
    <scope>NUCLEOTIDE SEQUENCE</scope>
    <source>
        <strain evidence="8">10N.261.48.A1</strain>
        <strain evidence="7">10N.261.52.F7</strain>
        <strain evidence="6">10N.286.55.E1</strain>
    </source>
</reference>
<reference evidence="9 10" key="1">
    <citation type="submission" date="2016-07" db="EMBL/GenBank/DDBJ databases">
        <title>Nontailed viruses are major unrecognized killers of bacteria in the ocean.</title>
        <authorList>
            <person name="Kauffman K."/>
            <person name="Hussain F."/>
            <person name="Yang J."/>
            <person name="Arevalo P."/>
            <person name="Brown J."/>
            <person name="Cutler M."/>
            <person name="Kelly L."/>
            <person name="Polz M.F."/>
        </authorList>
    </citation>
    <scope>NUCLEOTIDE SEQUENCE [LARGE SCALE GENOMIC DNA]</scope>
    <source>
        <strain evidence="10">10N.261.48.A1</strain>
        <strain evidence="9">10N.261.52.F7</strain>
    </source>
</reference>
<keyword evidence="2" id="KW-0805">Transcription regulation</keyword>
<evidence type="ECO:0000313" key="9">
    <source>
        <dbReference type="Proteomes" id="UP000235385"/>
    </source>
</evidence>
<evidence type="ECO:0000256" key="2">
    <source>
        <dbReference type="ARBA" id="ARBA00023015"/>
    </source>
</evidence>
<dbReference type="PANTHER" id="PTHR30419:SF8">
    <property type="entry name" value="NITROGEN ASSIMILATION TRANSCRIPTIONAL ACTIVATOR-RELATED"/>
    <property type="match status" value="1"/>
</dbReference>
<evidence type="ECO:0000256" key="1">
    <source>
        <dbReference type="ARBA" id="ARBA00009437"/>
    </source>
</evidence>
<evidence type="ECO:0000256" key="3">
    <source>
        <dbReference type="ARBA" id="ARBA00023125"/>
    </source>
</evidence>
<dbReference type="EMBL" id="MCSB01000013">
    <property type="protein sequence ID" value="PME29833.1"/>
    <property type="molecule type" value="Genomic_DNA"/>
</dbReference>
<feature type="domain" description="HTH lysR-type" evidence="5">
    <location>
        <begin position="14"/>
        <end position="65"/>
    </location>
</feature>
<dbReference type="GO" id="GO:0003677">
    <property type="term" value="F:DNA binding"/>
    <property type="evidence" value="ECO:0007669"/>
    <property type="project" value="UniProtKB-KW"/>
</dbReference>
<dbReference type="Gene3D" id="1.10.10.10">
    <property type="entry name" value="Winged helix-like DNA-binding domain superfamily/Winged helix DNA-binding domain"/>
    <property type="match status" value="1"/>
</dbReference>
<evidence type="ECO:0000313" key="8">
    <source>
        <dbReference type="EMBL" id="PMM59459.1"/>
    </source>
</evidence>
<dbReference type="EMBL" id="MCXM01000001">
    <property type="protein sequence ID" value="PMK49963.1"/>
    <property type="molecule type" value="Genomic_DNA"/>
</dbReference>
<keyword evidence="11" id="KW-1185">Reference proteome</keyword>
<organism evidence="8 10">
    <name type="scientific">Vibrio lentus</name>
    <dbReference type="NCBI Taxonomy" id="136468"/>
    <lineage>
        <taxon>Bacteria</taxon>
        <taxon>Pseudomonadati</taxon>
        <taxon>Pseudomonadota</taxon>
        <taxon>Gammaproteobacteria</taxon>
        <taxon>Vibrionales</taxon>
        <taxon>Vibrionaceae</taxon>
        <taxon>Vibrio</taxon>
    </lineage>
</organism>
<keyword evidence="3" id="KW-0238">DNA-binding</keyword>
<accession>A0A2J6UDY7</accession>
<keyword evidence="4" id="KW-0804">Transcription</keyword>
<dbReference type="RefSeq" id="WP_102278274.1">
    <property type="nucleotide sequence ID" value="NZ_AP025499.1"/>
</dbReference>
<dbReference type="PROSITE" id="PS50931">
    <property type="entry name" value="HTH_LYSR"/>
    <property type="match status" value="1"/>
</dbReference>
<dbReference type="Pfam" id="PF03466">
    <property type="entry name" value="LysR_substrate"/>
    <property type="match status" value="1"/>
</dbReference>
<sequence length="305" mass="33358">MVEDLESIPSLVPKLLLQLLALGSITDAALVLGVSQPAASKALRRAEDVLGFALVRRDSRPLLLTAEGRLIAEFAKQQELQGEVLLRQLRLIQKDGAGQVKVASFGASASTHILPSLIHAISQHLPQVKIEISEFTDEGALLALREGRVDFAIAVDKEYLDLDIIPVFTDRMVALVHEDDPLSQLSVLSAVDIEDRDFILSKGGSEALIREWFKLSKSRLKEKHTIVQLTSILALIRAGLGVSIVAELAVPESHPSVNVIPLAPEYPRNICVAKRSGCFSSNAARLTWDFLSKNRALNYLSKRGH</sequence>
<proteinExistence type="inferred from homology"/>
<dbReference type="GO" id="GO:0003700">
    <property type="term" value="F:DNA-binding transcription factor activity"/>
    <property type="evidence" value="ECO:0007669"/>
    <property type="project" value="InterPro"/>
</dbReference>
<dbReference type="Gene3D" id="3.40.190.290">
    <property type="match status" value="1"/>
</dbReference>
<comment type="similarity">
    <text evidence="1">Belongs to the LysR transcriptional regulatory family.</text>
</comment>
<protein>
    <submittedName>
        <fullName evidence="8">LysR family transcriptional regulator</fullName>
    </submittedName>
</protein>
<dbReference type="SUPFAM" id="SSF53850">
    <property type="entry name" value="Periplasmic binding protein-like II"/>
    <property type="match status" value="1"/>
</dbReference>
<dbReference type="InterPro" id="IPR005119">
    <property type="entry name" value="LysR_subst-bd"/>
</dbReference>
<evidence type="ECO:0000313" key="11">
    <source>
        <dbReference type="Proteomes" id="UP000239763"/>
    </source>
</evidence>
<dbReference type="CDD" id="cd05466">
    <property type="entry name" value="PBP2_LTTR_substrate"/>
    <property type="match status" value="1"/>
</dbReference>